<name>A0A443LNC7_9RHOB</name>
<organism evidence="1 2">
    <name type="scientific">Paenirhodobacter ferrireducens</name>
    <dbReference type="NCBI Taxonomy" id="1215032"/>
    <lineage>
        <taxon>Bacteria</taxon>
        <taxon>Pseudomonadati</taxon>
        <taxon>Pseudomonadota</taxon>
        <taxon>Alphaproteobacteria</taxon>
        <taxon>Rhodobacterales</taxon>
        <taxon>Rhodobacter group</taxon>
        <taxon>Paenirhodobacter</taxon>
    </lineage>
</organism>
<evidence type="ECO:0000313" key="1">
    <source>
        <dbReference type="EMBL" id="RWR50654.1"/>
    </source>
</evidence>
<reference evidence="1 2" key="1">
    <citation type="submission" date="2019-01" db="EMBL/GenBank/DDBJ databases">
        <title>Sinorhodobacter populi sp. nov. isolated from the symptomatic bark tissue of Populus euramericana canker.</title>
        <authorList>
            <person name="Xu G."/>
        </authorList>
    </citation>
    <scope>NUCLEOTIDE SEQUENCE [LARGE SCALE GENOMIC DNA]</scope>
    <source>
        <strain evidence="1 2">CCTCC AB2012026</strain>
    </source>
</reference>
<gene>
    <name evidence="1" type="ORF">EOW65_06510</name>
</gene>
<dbReference type="Proteomes" id="UP000286594">
    <property type="component" value="Unassembled WGS sequence"/>
</dbReference>
<comment type="caution">
    <text evidence="1">The sequence shown here is derived from an EMBL/GenBank/DDBJ whole genome shotgun (WGS) entry which is preliminary data.</text>
</comment>
<dbReference type="AlphaFoldDB" id="A0A443LNC7"/>
<evidence type="ECO:0000313" key="2">
    <source>
        <dbReference type="Proteomes" id="UP000286594"/>
    </source>
</evidence>
<evidence type="ECO:0008006" key="3">
    <source>
        <dbReference type="Google" id="ProtNLM"/>
    </source>
</evidence>
<accession>A0A443LNC7</accession>
<dbReference type="OrthoDB" id="7691032at2"/>
<proteinExistence type="predicted"/>
<keyword evidence="2" id="KW-1185">Reference proteome</keyword>
<dbReference type="EMBL" id="SAVB01000006">
    <property type="protein sequence ID" value="RWR50654.1"/>
    <property type="molecule type" value="Genomic_DNA"/>
</dbReference>
<protein>
    <recommendedName>
        <fullName evidence="3">DUF1799 domain-containing protein</fullName>
    </recommendedName>
</protein>
<dbReference type="Pfam" id="PF08809">
    <property type="entry name" value="DUF1799"/>
    <property type="match status" value="1"/>
</dbReference>
<dbReference type="InterPro" id="IPR014915">
    <property type="entry name" value="Phage_TLS_TfmB"/>
</dbReference>
<sequence length="73" mass="8033">MFEVWASNWDALLAFLAVETQWRIAAGVGALIWIGLDYSAVDVAFRRLGIGDDAFAAVQQMERAALDVFARAD</sequence>